<reference evidence="3 4" key="1">
    <citation type="submission" date="2017-06" db="EMBL/GenBank/DDBJ databases">
        <authorList>
            <person name="Varghese N."/>
            <person name="Submissions S."/>
        </authorList>
    </citation>
    <scope>NUCLEOTIDE SEQUENCE [LARGE SCALE GENOMIC DNA]</scope>
    <source>
        <strain evidence="3 4">DSM 19840</strain>
    </source>
</reference>
<proteinExistence type="predicted"/>
<dbReference type="EMBL" id="FZNV01000004">
    <property type="protein sequence ID" value="SNR62782.1"/>
    <property type="molecule type" value="Genomic_DNA"/>
</dbReference>
<gene>
    <name evidence="3" type="ORF">SAMN04488009_2827</name>
</gene>
<feature type="non-terminal residue" evidence="3">
    <location>
        <position position="304"/>
    </location>
</feature>
<evidence type="ECO:0000256" key="1">
    <source>
        <dbReference type="SAM" id="SignalP"/>
    </source>
</evidence>
<feature type="chain" id="PRO_5046878682" evidence="1">
    <location>
        <begin position="26"/>
        <end position="304"/>
    </location>
</feature>
<keyword evidence="1" id="KW-0732">Signal</keyword>
<feature type="domain" description="BACON" evidence="2">
    <location>
        <begin position="61"/>
        <end position="114"/>
    </location>
</feature>
<evidence type="ECO:0000313" key="4">
    <source>
        <dbReference type="Proteomes" id="UP000198337"/>
    </source>
</evidence>
<feature type="signal peptide" evidence="1">
    <location>
        <begin position="1"/>
        <end position="25"/>
    </location>
</feature>
<sequence length="304" mass="32168">MNRIQNIIRILIVALTLTFSWEGTAQGGCYAAGTNLSFTATPSGSQSSSIQGGCYDGSSFDWQVGTKPSWLSAYRSGSSVVVTVSNNTTGSSRSGSVQLVKNGSQIGTFTVSQAAGAPAAPPMPSKVNYCGYTRLTRNNPPTGITYYWQSSSSGTSTSNSGSYIDRTSGSTYYVRARHNSSGLWSSSTSVSYTINYLPGTPQTPTVDSQNCNSVTLKRILYDQYSGNGNVWYWQSSASGTSTANSNETITLTSGSVYYLRSRNTSTGCWSANSSSVSYTMTTVSTPPSVTVTNNCGSTLLTRAN</sequence>
<evidence type="ECO:0000313" key="3">
    <source>
        <dbReference type="EMBL" id="SNR62782.1"/>
    </source>
</evidence>
<dbReference type="Pfam" id="PF13004">
    <property type="entry name" value="BACON"/>
    <property type="match status" value="1"/>
</dbReference>
<keyword evidence="4" id="KW-1185">Reference proteome</keyword>
<dbReference type="Gene3D" id="2.60.40.10">
    <property type="entry name" value="Immunoglobulins"/>
    <property type="match status" value="1"/>
</dbReference>
<dbReference type="Proteomes" id="UP000198337">
    <property type="component" value="Unassembled WGS sequence"/>
</dbReference>
<dbReference type="InterPro" id="IPR024361">
    <property type="entry name" value="BACON"/>
</dbReference>
<name>A0ABY1SJ62_9FLAO</name>
<organism evidence="3 4">
    <name type="scientific">Maribacter sedimenticola</name>
    <dbReference type="NCBI Taxonomy" id="228956"/>
    <lineage>
        <taxon>Bacteria</taxon>
        <taxon>Pseudomonadati</taxon>
        <taxon>Bacteroidota</taxon>
        <taxon>Flavobacteriia</taxon>
        <taxon>Flavobacteriales</taxon>
        <taxon>Flavobacteriaceae</taxon>
        <taxon>Maribacter</taxon>
    </lineage>
</organism>
<accession>A0ABY1SJ62</accession>
<dbReference type="InterPro" id="IPR013783">
    <property type="entry name" value="Ig-like_fold"/>
</dbReference>
<evidence type="ECO:0000259" key="2">
    <source>
        <dbReference type="Pfam" id="PF13004"/>
    </source>
</evidence>
<comment type="caution">
    <text evidence="3">The sequence shown here is derived from an EMBL/GenBank/DDBJ whole genome shotgun (WGS) entry which is preliminary data.</text>
</comment>
<dbReference type="RefSeq" id="WP_143815207.1">
    <property type="nucleotide sequence ID" value="NZ_FZNV01000004.1"/>
</dbReference>
<protein>
    <submittedName>
        <fullName evidence="3">Binding domain-containing protein, N-terminal</fullName>
    </submittedName>
</protein>